<reference evidence="3 4" key="1">
    <citation type="submission" date="2024-07" db="EMBL/GenBank/DDBJ databases">
        <title>Section-level genome sequencing and comparative genomics of Aspergillus sections Usti and Cavernicolus.</title>
        <authorList>
            <consortium name="Lawrence Berkeley National Laboratory"/>
            <person name="Nybo J.L."/>
            <person name="Vesth T.C."/>
            <person name="Theobald S."/>
            <person name="Frisvad J.C."/>
            <person name="Larsen T.O."/>
            <person name="Kjaerboelling I."/>
            <person name="Rothschild-Mancinelli K."/>
            <person name="Lyhne E.K."/>
            <person name="Kogle M.E."/>
            <person name="Barry K."/>
            <person name="Clum A."/>
            <person name="Na H."/>
            <person name="Ledsgaard L."/>
            <person name="Lin J."/>
            <person name="Lipzen A."/>
            <person name="Kuo A."/>
            <person name="Riley R."/>
            <person name="Mondo S."/>
            <person name="Labutti K."/>
            <person name="Haridas S."/>
            <person name="Pangalinan J."/>
            <person name="Salamov A.A."/>
            <person name="Simmons B.A."/>
            <person name="Magnuson J.K."/>
            <person name="Chen J."/>
            <person name="Drula E."/>
            <person name="Henrissat B."/>
            <person name="Wiebenga A."/>
            <person name="Lubbers R.J."/>
            <person name="Gomes A.C."/>
            <person name="Makela M.R."/>
            <person name="Stajich J."/>
            <person name="Grigoriev I.V."/>
            <person name="Mortensen U.H."/>
            <person name="De Vries R.P."/>
            <person name="Baker S.E."/>
            <person name="Andersen M.R."/>
        </authorList>
    </citation>
    <scope>NUCLEOTIDE SEQUENCE [LARGE SCALE GENOMIC DNA]</scope>
    <source>
        <strain evidence="3 4">CBS 123904</strain>
    </source>
</reference>
<dbReference type="EMBL" id="JBFXLU010000139">
    <property type="protein sequence ID" value="KAL2838995.1"/>
    <property type="molecule type" value="Genomic_DNA"/>
</dbReference>
<accession>A0ABR4JG32</accession>
<dbReference type="InterPro" id="IPR036188">
    <property type="entry name" value="FAD/NAD-bd_sf"/>
</dbReference>
<proteinExistence type="predicted"/>
<dbReference type="PANTHER" id="PTHR43872">
    <property type="entry name" value="MONOOXYGENASE, PUTATIVE (AFU_ORTHOLOGUE AFUA_8G02570)-RELATED"/>
    <property type="match status" value="1"/>
</dbReference>
<evidence type="ECO:0000256" key="2">
    <source>
        <dbReference type="ARBA" id="ARBA00023033"/>
    </source>
</evidence>
<evidence type="ECO:0000256" key="1">
    <source>
        <dbReference type="ARBA" id="ARBA00001974"/>
    </source>
</evidence>
<dbReference type="PANTHER" id="PTHR43872:SF1">
    <property type="entry name" value="MONOOXYGENASE, PUTATIVE (AFU_ORTHOLOGUE AFUA_8G02570)-RELATED"/>
    <property type="match status" value="1"/>
</dbReference>
<gene>
    <name evidence="3" type="ORF">BJY01DRAFT_237282</name>
</gene>
<dbReference type="Proteomes" id="UP001610446">
    <property type="component" value="Unassembled WGS sequence"/>
</dbReference>
<organism evidence="3 4">
    <name type="scientific">Aspergillus pseudoustus</name>
    <dbReference type="NCBI Taxonomy" id="1810923"/>
    <lineage>
        <taxon>Eukaryota</taxon>
        <taxon>Fungi</taxon>
        <taxon>Dikarya</taxon>
        <taxon>Ascomycota</taxon>
        <taxon>Pezizomycotina</taxon>
        <taxon>Eurotiomycetes</taxon>
        <taxon>Eurotiomycetidae</taxon>
        <taxon>Eurotiales</taxon>
        <taxon>Aspergillaceae</taxon>
        <taxon>Aspergillus</taxon>
        <taxon>Aspergillus subgen. Nidulantes</taxon>
    </lineage>
</organism>
<comment type="cofactor">
    <cofactor evidence="1">
        <name>FAD</name>
        <dbReference type="ChEBI" id="CHEBI:57692"/>
    </cofactor>
</comment>
<comment type="caution">
    <text evidence="3">The sequence shown here is derived from an EMBL/GenBank/DDBJ whole genome shotgun (WGS) entry which is preliminary data.</text>
</comment>
<evidence type="ECO:0008006" key="5">
    <source>
        <dbReference type="Google" id="ProtNLM"/>
    </source>
</evidence>
<dbReference type="Pfam" id="PF13738">
    <property type="entry name" value="Pyr_redox_3"/>
    <property type="match status" value="1"/>
</dbReference>
<evidence type="ECO:0000313" key="4">
    <source>
        <dbReference type="Proteomes" id="UP001610446"/>
    </source>
</evidence>
<keyword evidence="2" id="KW-0503">Monooxygenase</keyword>
<keyword evidence="2" id="KW-0560">Oxidoreductase</keyword>
<dbReference type="SUPFAM" id="SSF51905">
    <property type="entry name" value="FAD/NAD(P)-binding domain"/>
    <property type="match status" value="1"/>
</dbReference>
<dbReference type="InterPro" id="IPR051820">
    <property type="entry name" value="FAD-binding_MO"/>
</dbReference>
<protein>
    <recommendedName>
        <fullName evidence="5">Monooxygenase</fullName>
    </recommendedName>
</protein>
<name>A0ABR4JG32_9EURO</name>
<evidence type="ECO:0000313" key="3">
    <source>
        <dbReference type="EMBL" id="KAL2838995.1"/>
    </source>
</evidence>
<sequence length="498" mass="55854">MKQNLDIAIVGAGISGINAAYRVQAAFPNYSYAVLESRDSIGGTWDLFKYPGIRSDSDLFTFGFQWHPWNEQNPIAEGPAIKKYLLEAVVQHNIDKHILLKHHLKTASWSSVDQRWTLRIDNNGSTKIYSARFVIFGTGYYDYREPLRVQIPDLQTFKGPVIHPQFWPEDIDYTDKRVTVIGSGATAVTLVPKLAERAAHTTMLQRSPTYIMSVPNPKSGSLLSRLIPSRVARKLARVNWIITPRLFFLFCRRFPNAARWIIRKQTISQLPKHIPFDPHFNPRYNPWDQRVCLCPDGDFFKALHTGRVEMKTGTIKAVTETGIQLDSGDFIGTDIIVTATGLKLQAAGGVAIDIDGQTFDLANKFLWNGAMLEDLPNAAYVIGYTNASWTLGADATAHFVVRLLKRLDKKGYTAAVPRMGKGKTLNETQLLNLKSTYIAAAEGSLPRVAETAPWQPRDNYVSDYRFAKYGIDSINIQSIQILEKSNLIAMTQYPLASG</sequence>
<keyword evidence="4" id="KW-1185">Reference proteome</keyword>
<dbReference type="Gene3D" id="3.50.50.60">
    <property type="entry name" value="FAD/NAD(P)-binding domain"/>
    <property type="match status" value="2"/>
</dbReference>